<dbReference type="Pfam" id="PF00999">
    <property type="entry name" value="Na_H_Exchanger"/>
    <property type="match status" value="1"/>
</dbReference>
<keyword evidence="6 10" id="KW-1133">Transmembrane helix</keyword>
<keyword evidence="8 10" id="KW-0472">Membrane</keyword>
<comment type="subcellular location">
    <subcellularLocation>
        <location evidence="1">Membrane</location>
        <topology evidence="1">Multi-pass membrane protein</topology>
    </subcellularLocation>
</comment>
<feature type="transmembrane region" description="Helical" evidence="10">
    <location>
        <begin position="408"/>
        <end position="429"/>
    </location>
</feature>
<protein>
    <submittedName>
        <fullName evidence="14">Cation H(+) antiporter 15-like</fullName>
    </submittedName>
</protein>
<feature type="transmembrane region" description="Helical" evidence="10">
    <location>
        <begin position="342"/>
        <end position="363"/>
    </location>
</feature>
<proteinExistence type="inferred from homology"/>
<dbReference type="InterPro" id="IPR057290">
    <property type="entry name" value="CHX17_C"/>
</dbReference>
<dbReference type="InterPro" id="IPR006153">
    <property type="entry name" value="Cation/H_exchanger_TM"/>
</dbReference>
<dbReference type="GO" id="GO:1902600">
    <property type="term" value="P:proton transmembrane transport"/>
    <property type="evidence" value="ECO:0007669"/>
    <property type="project" value="InterPro"/>
</dbReference>
<keyword evidence="15" id="KW-1185">Reference proteome</keyword>
<sequence>MGDQGNAYIACQAADKIATFGVWIKRNPLNYSVPLILVQFSLISITSMLIDICLRPLGQSSMVTQIFGGMLLGPSLLGHKGSIGRLLFPPRGALTFVTGATFGLMFFFFAIGVKADPMKMIRPGRQAAVLGISAMFVTLALTLPLSFILIRYVPMDGTLAESLPFIAASQCLTPFPNISCLLTELKMSNSDLGRIAVSASMLCDIIGITLVVILLSILQANFNPLQSVVGIIAAFLFVVFLVYIIKPLLLRILRRIPHGKSVGENYIIGTFTCVLVVGVISELIGQHFVLGPLVLGLMVPEGPPLGTALISKLDIPVGKIFYPIYLTTSGLKTNIFKIHLQSLWICLSIVLFSCIVKIGAVVLSSRYLRINFQDSFVIGLMMNARGICELIVYNLWKDGLLLTDQEFSIIVIALIGVTAIITPLIKFMYDPSEQRVPLKRRTIQHAKQDAELRILVCLQNQDNVPTIINILEASDATEESPIAVIAVLLEEVVGRANPLLVSHQSTRILQPSNSKSSHIINALRQYELCNERCVTVQSFSAISHAETMHEDICRVALDQNATIVILPFHKHWEIDGSIGLVNRSIQTMDIKVLEKAPCSVGILVDRGTLTGSMSILNTQSIYRVAVIYIGGPDDAEALYYGSRMGRHNNVTLTLVRYLLFGSDNARERKQDNILMDDVRQAHNGNQNFIYQEQLVKDGVGLTASLRALENNYDLMIVGRNHQASQILMGLSAWSECQELGVVGDILASTDIGSTASVLVVQQQRLPGGKLMSRMMKPVIVSLETGVDASVTGAVTTPVSSDDAKWEIAIDRDRD</sequence>
<dbReference type="GO" id="GO:0006813">
    <property type="term" value="P:potassium ion transport"/>
    <property type="evidence" value="ECO:0007669"/>
    <property type="project" value="UniProtKB-KW"/>
</dbReference>
<evidence type="ECO:0000256" key="5">
    <source>
        <dbReference type="ARBA" id="ARBA00022958"/>
    </source>
</evidence>
<dbReference type="InterPro" id="IPR050794">
    <property type="entry name" value="CPA2_transporter"/>
</dbReference>
<evidence type="ECO:0000259" key="13">
    <source>
        <dbReference type="Pfam" id="PF23259"/>
    </source>
</evidence>
<feature type="transmembrane region" description="Helical" evidence="10">
    <location>
        <begin position="266"/>
        <end position="289"/>
    </location>
</feature>
<dbReference type="InterPro" id="IPR057291">
    <property type="entry name" value="CHX17_2nd"/>
</dbReference>
<evidence type="ECO:0000259" key="11">
    <source>
        <dbReference type="Pfam" id="PF00999"/>
    </source>
</evidence>
<keyword evidence="4 10" id="KW-0812">Transmembrane</keyword>
<dbReference type="PANTHER" id="PTHR32468">
    <property type="entry name" value="CATION/H + ANTIPORTER"/>
    <property type="match status" value="1"/>
</dbReference>
<dbReference type="InterPro" id="IPR038770">
    <property type="entry name" value="Na+/solute_symporter_sf"/>
</dbReference>
<reference evidence="14 15" key="1">
    <citation type="submission" date="2019-12" db="EMBL/GenBank/DDBJ databases">
        <authorList>
            <person name="Alioto T."/>
            <person name="Alioto T."/>
            <person name="Gomez Garrido J."/>
        </authorList>
    </citation>
    <scope>NUCLEOTIDE SEQUENCE [LARGE SCALE GENOMIC DNA]</scope>
</reference>
<feature type="transmembrane region" description="Helical" evidence="10">
    <location>
        <begin position="66"/>
        <end position="88"/>
    </location>
</feature>
<dbReference type="AlphaFoldDB" id="A0A8S0UBX4"/>
<evidence type="ECO:0000256" key="6">
    <source>
        <dbReference type="ARBA" id="ARBA00022989"/>
    </source>
</evidence>
<feature type="transmembrane region" description="Helical" evidence="10">
    <location>
        <begin position="31"/>
        <end position="54"/>
    </location>
</feature>
<accession>A0A8S0UBX4</accession>
<feature type="transmembrane region" description="Helical" evidence="10">
    <location>
        <begin position="195"/>
        <end position="218"/>
    </location>
</feature>
<keyword evidence="7" id="KW-0406">Ion transport</keyword>
<comment type="caution">
    <text evidence="14">The sequence shown here is derived from an EMBL/GenBank/DDBJ whole genome shotgun (WGS) entry which is preliminary data.</text>
</comment>
<dbReference type="PANTHER" id="PTHR32468:SF35">
    <property type="entry name" value="CATION_H+ EXCHANGER DOMAIN-CONTAINING PROTEIN"/>
    <property type="match status" value="1"/>
</dbReference>
<feature type="domain" description="Cation/H(+) antiporter C-terminal" evidence="13">
    <location>
        <begin position="624"/>
        <end position="763"/>
    </location>
</feature>
<dbReference type="Proteomes" id="UP000594638">
    <property type="component" value="Unassembled WGS sequence"/>
</dbReference>
<keyword evidence="3" id="KW-0633">Potassium transport</keyword>
<evidence type="ECO:0000313" key="15">
    <source>
        <dbReference type="Proteomes" id="UP000594638"/>
    </source>
</evidence>
<evidence type="ECO:0000256" key="7">
    <source>
        <dbReference type="ARBA" id="ARBA00023065"/>
    </source>
</evidence>
<feature type="domain" description="Cation/H(+) antiporter central" evidence="12">
    <location>
        <begin position="532"/>
        <end position="608"/>
    </location>
</feature>
<evidence type="ECO:0000256" key="3">
    <source>
        <dbReference type="ARBA" id="ARBA00022538"/>
    </source>
</evidence>
<gene>
    <name evidence="14" type="ORF">OLEA9_A012819</name>
</gene>
<dbReference type="GO" id="GO:0015297">
    <property type="term" value="F:antiporter activity"/>
    <property type="evidence" value="ECO:0007669"/>
    <property type="project" value="InterPro"/>
</dbReference>
<feature type="transmembrane region" description="Helical" evidence="10">
    <location>
        <begin position="127"/>
        <end position="150"/>
    </location>
</feature>
<dbReference type="GO" id="GO:0012505">
    <property type="term" value="C:endomembrane system"/>
    <property type="evidence" value="ECO:0007669"/>
    <property type="project" value="TreeGrafter"/>
</dbReference>
<feature type="transmembrane region" description="Helical" evidence="10">
    <location>
        <begin position="224"/>
        <end position="245"/>
    </location>
</feature>
<evidence type="ECO:0000256" key="1">
    <source>
        <dbReference type="ARBA" id="ARBA00004141"/>
    </source>
</evidence>
<dbReference type="OrthoDB" id="2687058at2759"/>
<dbReference type="GO" id="GO:0006885">
    <property type="term" value="P:regulation of pH"/>
    <property type="evidence" value="ECO:0007669"/>
    <property type="project" value="TreeGrafter"/>
</dbReference>
<evidence type="ECO:0000256" key="10">
    <source>
        <dbReference type="SAM" id="Phobius"/>
    </source>
</evidence>
<evidence type="ECO:0000256" key="9">
    <source>
        <dbReference type="ARBA" id="ARBA00038341"/>
    </source>
</evidence>
<evidence type="ECO:0000259" key="12">
    <source>
        <dbReference type="Pfam" id="PF23256"/>
    </source>
</evidence>
<evidence type="ECO:0000256" key="2">
    <source>
        <dbReference type="ARBA" id="ARBA00022448"/>
    </source>
</evidence>
<keyword evidence="2" id="KW-0813">Transport</keyword>
<dbReference type="EMBL" id="CACTIH010007511">
    <property type="protein sequence ID" value="CAA3014896.1"/>
    <property type="molecule type" value="Genomic_DNA"/>
</dbReference>
<evidence type="ECO:0000313" key="14">
    <source>
        <dbReference type="EMBL" id="CAA3014896.1"/>
    </source>
</evidence>
<dbReference type="Pfam" id="PF23256">
    <property type="entry name" value="CHX17_2nd"/>
    <property type="match status" value="1"/>
</dbReference>
<comment type="similarity">
    <text evidence="9">Belongs to the monovalent cation:proton antiporter 2 (CPA2) transporter (TC 2.A.37) family. CHX (TC 2.A.37.4) subfamily.</text>
</comment>
<evidence type="ECO:0000256" key="4">
    <source>
        <dbReference type="ARBA" id="ARBA00022692"/>
    </source>
</evidence>
<evidence type="ECO:0000256" key="8">
    <source>
        <dbReference type="ARBA" id="ARBA00023136"/>
    </source>
</evidence>
<feature type="transmembrane region" description="Helical" evidence="10">
    <location>
        <begin position="94"/>
        <end position="115"/>
    </location>
</feature>
<dbReference type="Pfam" id="PF23259">
    <property type="entry name" value="CHX17_C"/>
    <property type="match status" value="1"/>
</dbReference>
<keyword evidence="5" id="KW-0630">Potassium</keyword>
<name>A0A8S0UBX4_OLEEU</name>
<dbReference type="Gramene" id="OE9A012819T1">
    <property type="protein sequence ID" value="OE9A012819C1"/>
    <property type="gene ID" value="OE9A012819"/>
</dbReference>
<feature type="domain" description="Cation/H+ exchanger transmembrane" evidence="11">
    <location>
        <begin position="46"/>
        <end position="424"/>
    </location>
</feature>
<dbReference type="Gene3D" id="3.40.50.12370">
    <property type="match status" value="1"/>
</dbReference>
<organism evidence="14 15">
    <name type="scientific">Olea europaea subsp. europaea</name>
    <dbReference type="NCBI Taxonomy" id="158383"/>
    <lineage>
        <taxon>Eukaryota</taxon>
        <taxon>Viridiplantae</taxon>
        <taxon>Streptophyta</taxon>
        <taxon>Embryophyta</taxon>
        <taxon>Tracheophyta</taxon>
        <taxon>Spermatophyta</taxon>
        <taxon>Magnoliopsida</taxon>
        <taxon>eudicotyledons</taxon>
        <taxon>Gunneridae</taxon>
        <taxon>Pentapetalae</taxon>
        <taxon>asterids</taxon>
        <taxon>lamiids</taxon>
        <taxon>Lamiales</taxon>
        <taxon>Oleaceae</taxon>
        <taxon>Oleeae</taxon>
        <taxon>Olea</taxon>
    </lineage>
</organism>
<dbReference type="GO" id="GO:0016020">
    <property type="term" value="C:membrane"/>
    <property type="evidence" value="ECO:0007669"/>
    <property type="project" value="UniProtKB-SubCell"/>
</dbReference>
<dbReference type="Gene3D" id="1.20.1530.20">
    <property type="match status" value="1"/>
</dbReference>